<dbReference type="SUPFAM" id="SSF48239">
    <property type="entry name" value="Terpenoid cyclases/Protein prenyltransferases"/>
    <property type="match status" value="2"/>
</dbReference>
<dbReference type="PROSITE" id="PS01074">
    <property type="entry name" value="TERPENE_SYNTHASES"/>
    <property type="match status" value="1"/>
</dbReference>
<reference evidence="9" key="1">
    <citation type="submission" date="2025-08" db="UniProtKB">
        <authorList>
            <consortium name="RefSeq"/>
        </authorList>
    </citation>
    <scope>IDENTIFICATION</scope>
</reference>
<feature type="domain" description="Squalene cyclase N-terminal" evidence="7">
    <location>
        <begin position="78"/>
        <end position="368"/>
    </location>
</feature>
<evidence type="ECO:0000256" key="3">
    <source>
        <dbReference type="ARBA" id="ARBA00023235"/>
    </source>
</evidence>
<dbReference type="CDD" id="cd02892">
    <property type="entry name" value="SQCY_1"/>
    <property type="match status" value="1"/>
</dbReference>
<feature type="domain" description="Squalene cyclase C-terminal" evidence="6">
    <location>
        <begin position="400"/>
        <end position="729"/>
    </location>
</feature>
<sequence length="747" mass="83026">MHRYENTMRRNRGIPRVTPPATDLSRWRLTCVDGRQTWRYHDDDNKPDRAQTPLERHSLGVATDSDRTPATTAADAARRAAEFYCSIQAEDGHWAGDYGGPLFLLPVLIIVCHFTGAACIAEPQRKEILRYLRSVQCPDGGWGLHVAGPPTVFGCTMNYIAMRLLGVAAGDPDLVRARELRHTLGGATAIPSWGKFWLCLLNVYHWEGMHSLLPEMWLAPTWLPVHPSKLWCHCRQVYLPMAYCYGARIQHPETELIRALRKELYICDAGIDWPSQRNNCAPSDLYTPHTRLLDCSYVLIDMYEAYHNTTIRKMALSELYQHICAEDQYTNYISIGPISKVLNMLVRWSVDGADSAAFRRHVSRVDDYLWMGVDGMKMTGTNGSQLWDTAFAASALCEADTAFAASALCEAGAAEAPSLRPSLRRARSFIERMQVRDALPDGEKYYRHPPLGGFPFSTRDCGWIVSDCTAEALRALLELREHCRGDDLAPVVDDDRLRAAADSLLSFANPGGGVATYETTRGSGALEWLNPSEVFGDIMIDHPHVECTSAAATALSCFRRAFPAHRPADVDAFIQGALGYVRGRQRADGSWEGAWAVCFTYATWFALEALTSAGRCHDDAAVAAGCEFLVSRQRADGGWGEAFESCEQRRYVAAARPQVAQTCWALLGLMAARWPDARAIERGVGFLVRSQLPSGDWPADDVVGVFNRSCGINYASYRNVFPIWTLGRFCRLYPDHAFARDVGGGGD</sequence>
<accession>A0ABM1EZV0</accession>
<dbReference type="Pfam" id="PF13249">
    <property type="entry name" value="SQHop_cyclase_N"/>
    <property type="match status" value="1"/>
</dbReference>
<proteinExistence type="inferred from homology"/>
<evidence type="ECO:0000259" key="7">
    <source>
        <dbReference type="Pfam" id="PF13249"/>
    </source>
</evidence>
<evidence type="ECO:0000256" key="4">
    <source>
        <dbReference type="RuleBase" id="RU362003"/>
    </source>
</evidence>
<dbReference type="SFLD" id="SFLDG01016">
    <property type="entry name" value="Prenyltransferase_Like_2"/>
    <property type="match status" value="1"/>
</dbReference>
<comment type="similarity">
    <text evidence="1 4">Belongs to the terpene cyclase/mutase family.</text>
</comment>
<dbReference type="PANTHER" id="PTHR11764:SF20">
    <property type="entry name" value="LANOSTEROL SYNTHASE"/>
    <property type="match status" value="1"/>
</dbReference>
<evidence type="ECO:0000256" key="5">
    <source>
        <dbReference type="SAM" id="MobiDB-lite"/>
    </source>
</evidence>
<evidence type="ECO:0000313" key="8">
    <source>
        <dbReference type="Proteomes" id="UP000695022"/>
    </source>
</evidence>
<evidence type="ECO:0000259" key="6">
    <source>
        <dbReference type="Pfam" id="PF13243"/>
    </source>
</evidence>
<keyword evidence="8" id="KW-1185">Reference proteome</keyword>
<evidence type="ECO:0000256" key="1">
    <source>
        <dbReference type="ARBA" id="ARBA00009755"/>
    </source>
</evidence>
<dbReference type="Gene3D" id="6.20.120.20">
    <property type="match status" value="1"/>
</dbReference>
<dbReference type="InterPro" id="IPR018333">
    <property type="entry name" value="Squalene_cyclase"/>
</dbReference>
<dbReference type="GeneID" id="106817561"/>
<dbReference type="Gene3D" id="1.50.10.20">
    <property type="match status" value="2"/>
</dbReference>
<dbReference type="Proteomes" id="UP000695022">
    <property type="component" value="Unplaced"/>
</dbReference>
<dbReference type="PANTHER" id="PTHR11764">
    <property type="entry name" value="TERPENE CYCLASE/MUTASE FAMILY MEMBER"/>
    <property type="match status" value="1"/>
</dbReference>
<evidence type="ECO:0000256" key="2">
    <source>
        <dbReference type="ARBA" id="ARBA00022737"/>
    </source>
</evidence>
<evidence type="ECO:0000313" key="9">
    <source>
        <dbReference type="RefSeq" id="XP_014677721.1"/>
    </source>
</evidence>
<gene>
    <name evidence="9" type="primary">LOC106817561</name>
</gene>
<dbReference type="Pfam" id="PF13243">
    <property type="entry name" value="SQHop_cyclase_C"/>
    <property type="match status" value="1"/>
</dbReference>
<protein>
    <recommendedName>
        <fullName evidence="4">Terpene cyclase/mutase family member</fullName>
        <ecNumber evidence="4">5.4.99.-</ecNumber>
    </recommendedName>
</protein>
<organism evidence="8 9">
    <name type="scientific">Priapulus caudatus</name>
    <name type="common">Priapulid worm</name>
    <dbReference type="NCBI Taxonomy" id="37621"/>
    <lineage>
        <taxon>Eukaryota</taxon>
        <taxon>Metazoa</taxon>
        <taxon>Ecdysozoa</taxon>
        <taxon>Scalidophora</taxon>
        <taxon>Priapulida</taxon>
        <taxon>Priapulimorpha</taxon>
        <taxon>Priapulimorphida</taxon>
        <taxon>Priapulidae</taxon>
        <taxon>Priapulus</taxon>
    </lineage>
</organism>
<dbReference type="NCBIfam" id="TIGR01787">
    <property type="entry name" value="squalene_cyclas"/>
    <property type="match status" value="1"/>
</dbReference>
<dbReference type="InterPro" id="IPR002365">
    <property type="entry name" value="Terpene_synthase_CS"/>
</dbReference>
<feature type="compositionally biased region" description="Basic and acidic residues" evidence="5">
    <location>
        <begin position="40"/>
        <end position="58"/>
    </location>
</feature>
<keyword evidence="3 4" id="KW-0413">Isomerase</keyword>
<dbReference type="InterPro" id="IPR032697">
    <property type="entry name" value="SQ_cyclase_N"/>
</dbReference>
<dbReference type="InterPro" id="IPR032696">
    <property type="entry name" value="SQ_cyclase_C"/>
</dbReference>
<dbReference type="RefSeq" id="XP_014677721.1">
    <property type="nucleotide sequence ID" value="XM_014822235.1"/>
</dbReference>
<feature type="region of interest" description="Disordered" evidence="5">
    <location>
        <begin position="40"/>
        <end position="69"/>
    </location>
</feature>
<keyword evidence="2" id="KW-0677">Repeat</keyword>
<dbReference type="EC" id="5.4.99.-" evidence="4"/>
<dbReference type="InterPro" id="IPR008930">
    <property type="entry name" value="Terpenoid_cyclase/PrenylTrfase"/>
</dbReference>
<name>A0ABM1EZV0_PRICU</name>